<dbReference type="CTD" id="566432"/>
<proteinExistence type="inferred from homology"/>
<accession>A0A2D0SAS1</accession>
<evidence type="ECO:0000256" key="2">
    <source>
        <dbReference type="ARBA" id="ARBA00005271"/>
    </source>
</evidence>
<feature type="compositionally biased region" description="Polar residues" evidence="6">
    <location>
        <begin position="962"/>
        <end position="974"/>
    </location>
</feature>
<feature type="compositionally biased region" description="Polar residues" evidence="6">
    <location>
        <begin position="550"/>
        <end position="563"/>
    </location>
</feature>
<feature type="region of interest" description="Disordered" evidence="6">
    <location>
        <begin position="597"/>
        <end position="625"/>
    </location>
</feature>
<dbReference type="PRINTS" id="PR01217">
    <property type="entry name" value="PRICHEXTENSN"/>
</dbReference>
<feature type="compositionally biased region" description="Low complexity" evidence="6">
    <location>
        <begin position="939"/>
        <end position="949"/>
    </location>
</feature>
<comment type="similarity">
    <text evidence="2">Belongs to the formin homology family. Cappuccino subfamily.</text>
</comment>
<feature type="compositionally biased region" description="Acidic residues" evidence="6">
    <location>
        <begin position="481"/>
        <end position="501"/>
    </location>
</feature>
<dbReference type="FunFam" id="1.20.58.2220:FF:000005">
    <property type="entry name" value="Formin 1"/>
    <property type="match status" value="1"/>
</dbReference>
<keyword evidence="8" id="KW-1185">Reference proteome</keyword>
<keyword evidence="3 5" id="KW-0175">Coiled coil</keyword>
<feature type="region of interest" description="Disordered" evidence="6">
    <location>
        <begin position="926"/>
        <end position="1168"/>
    </location>
</feature>
<dbReference type="PROSITE" id="PS51444">
    <property type="entry name" value="FH2"/>
    <property type="match status" value="1"/>
</dbReference>
<dbReference type="GO" id="GO:0005856">
    <property type="term" value="C:cytoskeleton"/>
    <property type="evidence" value="ECO:0007669"/>
    <property type="project" value="TreeGrafter"/>
</dbReference>
<dbReference type="GO" id="GO:0005634">
    <property type="term" value="C:nucleus"/>
    <property type="evidence" value="ECO:0007669"/>
    <property type="project" value="UniProtKB-SubCell"/>
</dbReference>
<gene>
    <name evidence="9" type="primary">fmn2b</name>
</gene>
<feature type="region of interest" description="Disordered" evidence="6">
    <location>
        <begin position="370"/>
        <end position="412"/>
    </location>
</feature>
<feature type="compositionally biased region" description="Low complexity" evidence="6">
    <location>
        <begin position="1024"/>
        <end position="1034"/>
    </location>
</feature>
<evidence type="ECO:0000256" key="5">
    <source>
        <dbReference type="SAM" id="Coils"/>
    </source>
</evidence>
<feature type="region of interest" description="Disordered" evidence="6">
    <location>
        <begin position="163"/>
        <end position="306"/>
    </location>
</feature>
<dbReference type="GO" id="GO:0005737">
    <property type="term" value="C:cytoplasm"/>
    <property type="evidence" value="ECO:0007669"/>
    <property type="project" value="UniProtKB-ARBA"/>
</dbReference>
<organism evidence="8 9">
    <name type="scientific">Ictalurus punctatus</name>
    <name type="common">Channel catfish</name>
    <name type="synonym">Silurus punctatus</name>
    <dbReference type="NCBI Taxonomy" id="7998"/>
    <lineage>
        <taxon>Eukaryota</taxon>
        <taxon>Metazoa</taxon>
        <taxon>Chordata</taxon>
        <taxon>Craniata</taxon>
        <taxon>Vertebrata</taxon>
        <taxon>Euteleostomi</taxon>
        <taxon>Actinopterygii</taxon>
        <taxon>Neopterygii</taxon>
        <taxon>Teleostei</taxon>
        <taxon>Ostariophysi</taxon>
        <taxon>Siluriformes</taxon>
        <taxon>Ictaluridae</taxon>
        <taxon>Ictalurus</taxon>
    </lineage>
</organism>
<dbReference type="OrthoDB" id="427644at2759"/>
<feature type="compositionally biased region" description="Basic and acidic residues" evidence="6">
    <location>
        <begin position="376"/>
        <end position="406"/>
    </location>
</feature>
<feature type="region of interest" description="Disordered" evidence="6">
    <location>
        <begin position="481"/>
        <end position="571"/>
    </location>
</feature>
<feature type="compositionally biased region" description="Pro residues" evidence="6">
    <location>
        <begin position="986"/>
        <end position="996"/>
    </location>
</feature>
<evidence type="ECO:0000256" key="3">
    <source>
        <dbReference type="ARBA" id="ARBA00023054"/>
    </source>
</evidence>
<reference evidence="9" key="2">
    <citation type="submission" date="2025-08" db="UniProtKB">
        <authorList>
            <consortium name="RefSeq"/>
        </authorList>
    </citation>
    <scope>IDENTIFICATION</scope>
    <source>
        <tissue evidence="9">Blood</tissue>
    </source>
</reference>
<dbReference type="RefSeq" id="XP_017339827.2">
    <property type="nucleotide sequence ID" value="XM_017484338.3"/>
</dbReference>
<dbReference type="GO" id="GO:0051015">
    <property type="term" value="F:actin filament binding"/>
    <property type="evidence" value="ECO:0007669"/>
    <property type="project" value="TreeGrafter"/>
</dbReference>
<keyword evidence="4" id="KW-0539">Nucleus</keyword>
<feature type="compositionally biased region" description="Pro residues" evidence="6">
    <location>
        <begin position="1035"/>
        <end position="1163"/>
    </location>
</feature>
<evidence type="ECO:0000256" key="1">
    <source>
        <dbReference type="ARBA" id="ARBA00004123"/>
    </source>
</evidence>
<name>A0A2D0SAS1_ICTPU</name>
<dbReference type="SMART" id="SM00498">
    <property type="entry name" value="FH2"/>
    <property type="match status" value="1"/>
</dbReference>
<dbReference type="KEGG" id="ipu:108274267"/>
<feature type="compositionally biased region" description="Basic and acidic residues" evidence="6">
    <location>
        <begin position="247"/>
        <end position="263"/>
    </location>
</feature>
<comment type="subcellular location">
    <subcellularLocation>
        <location evidence="1">Nucleus</location>
    </subcellularLocation>
</comment>
<dbReference type="Proteomes" id="UP000221080">
    <property type="component" value="Chromosome 13"/>
</dbReference>
<dbReference type="Pfam" id="PF02181">
    <property type="entry name" value="FH2"/>
    <property type="match status" value="1"/>
</dbReference>
<feature type="domain" description="FH2" evidence="7">
    <location>
        <begin position="1198"/>
        <end position="1612"/>
    </location>
</feature>
<dbReference type="GO" id="GO:0030866">
    <property type="term" value="P:cortical actin cytoskeleton organization"/>
    <property type="evidence" value="ECO:0007669"/>
    <property type="project" value="TreeGrafter"/>
</dbReference>
<dbReference type="GeneID" id="108274267"/>
<dbReference type="PANTHER" id="PTHR45920">
    <property type="entry name" value="FORMIN HOMOLOGY 2 DOMAIN CONTAINING, ISOFORM I"/>
    <property type="match status" value="1"/>
</dbReference>
<feature type="compositionally biased region" description="Basic and acidic residues" evidence="6">
    <location>
        <begin position="291"/>
        <end position="300"/>
    </location>
</feature>
<dbReference type="PANTHER" id="PTHR45920:SF7">
    <property type="entry name" value="FORMIN-G"/>
    <property type="match status" value="1"/>
</dbReference>
<reference evidence="8" key="1">
    <citation type="journal article" date="2016" name="Nat. Commun.">
        <title>The channel catfish genome sequence provides insights into the evolution of scale formation in teleosts.</title>
        <authorList>
            <person name="Liu Z."/>
            <person name="Liu S."/>
            <person name="Yao J."/>
            <person name="Bao L."/>
            <person name="Zhang J."/>
            <person name="Li Y."/>
            <person name="Jiang C."/>
            <person name="Sun L."/>
            <person name="Wang R."/>
            <person name="Zhang Y."/>
            <person name="Zhou T."/>
            <person name="Zeng Q."/>
            <person name="Fu Q."/>
            <person name="Gao S."/>
            <person name="Li N."/>
            <person name="Koren S."/>
            <person name="Jiang Y."/>
            <person name="Zimin A."/>
            <person name="Xu P."/>
            <person name="Phillippy A.M."/>
            <person name="Geng X."/>
            <person name="Song L."/>
            <person name="Sun F."/>
            <person name="Li C."/>
            <person name="Wang X."/>
            <person name="Chen A."/>
            <person name="Jin Y."/>
            <person name="Yuan Z."/>
            <person name="Yang Y."/>
            <person name="Tan S."/>
            <person name="Peatman E."/>
            <person name="Lu J."/>
            <person name="Qin Z."/>
            <person name="Dunham R."/>
            <person name="Li Z."/>
            <person name="Sonstegard T."/>
            <person name="Feng J."/>
            <person name="Danzmann R.G."/>
            <person name="Schroeder S."/>
            <person name="Scheffler B."/>
            <person name="Duke M.V."/>
            <person name="Ballard L."/>
            <person name="Kucuktas H."/>
            <person name="Kaltenboeck L."/>
            <person name="Liu H."/>
            <person name="Armbruster J."/>
            <person name="Xie Y."/>
            <person name="Kirby M.L."/>
            <person name="Tian Y."/>
            <person name="Flanagan M.E."/>
            <person name="Mu W."/>
            <person name="Waldbieser G.C."/>
        </authorList>
    </citation>
    <scope>NUCLEOTIDE SEQUENCE [LARGE SCALE GENOMIC DNA]</scope>
    <source>
        <strain evidence="8">SDA103</strain>
    </source>
</reference>
<feature type="compositionally biased region" description="Basic residues" evidence="6">
    <location>
        <begin position="198"/>
        <end position="210"/>
    </location>
</feature>
<evidence type="ECO:0000313" key="8">
    <source>
        <dbReference type="Proteomes" id="UP000221080"/>
    </source>
</evidence>
<feature type="compositionally biased region" description="Pro residues" evidence="6">
    <location>
        <begin position="1003"/>
        <end position="1023"/>
    </location>
</feature>
<protein>
    <submittedName>
        <fullName evidence="9">Formin-2</fullName>
    </submittedName>
</protein>
<evidence type="ECO:0000256" key="4">
    <source>
        <dbReference type="ARBA" id="ARBA00023242"/>
    </source>
</evidence>
<feature type="coiled-coil region" evidence="5">
    <location>
        <begin position="852"/>
        <end position="879"/>
    </location>
</feature>
<evidence type="ECO:0000259" key="7">
    <source>
        <dbReference type="PROSITE" id="PS51444"/>
    </source>
</evidence>
<dbReference type="Gene3D" id="1.20.58.2220">
    <property type="entry name" value="Formin, FH2 domain"/>
    <property type="match status" value="1"/>
</dbReference>
<dbReference type="SUPFAM" id="SSF101447">
    <property type="entry name" value="Formin homology 2 domain (FH2 domain)"/>
    <property type="match status" value="1"/>
</dbReference>
<sequence length="1636" mass="179030">MRRVRINISVGVCVNAPLAVFAMQPLLLVDSSLPGNEESHPHLPLRERLLEALSLGKYRHYYISHQPFNHSQEEEEEERCIENVLRVRSPSLPSSLCRARDEQTKGGGSESDSDLLFFSFASSSSCLFLSSSSEGETVSRISQGRSRKRKRFRTLFSSHGLSSYSAMGNQDAKPKRSVPVGDGESAVDECSHADTTKKGFHTKKSHGKHGKGGDGGGKKKGKSESKSVFNIRKRKNLAKVKGLLSGSREDALDSQHDELDTKTPELSADELGQSDAEDQRPVLSDNNSRLETPDAPEKKASSGSDTDIYSFHSAAEHEDLLADIQHAIRLQQQGKEWKQNGIPEAENKQRFYTKSEPFTMLEMPRCQENGLGTHSELVKSDTDGKRDAAKKGDEKNEAGEKERWGEEIGNGKTGASELALCAAITVATETKEPEAALDAAPFVAEETVEETVGRVVSLVTKTTSEASFPDFTASFESAVEVAEEVEEDDNVDLLLQEEDSSSDTKRPETGASSSSLDIECIDAEVLTAEPTAGDKEEDEEEVPIARGRKSSISLPQWLQQESPVATRHVKPSIPTIGSPVVKPYPPIHPSYIKTTTRQLSSPVPSPVPSPSHSPLCTRRSHEAPPTTNTIAATRAGRMRPKQRQRSYSVTGPISRSADWTEELRPLPPKTGSEDFLEYGGSEGTLRTGVTPLEAGRRASAGQVSTCSFQDVFTGRTLLERFFQQQEKSGCEEEAEKLCSRILAMGLLLPFSDCFGEQYGGSSTHVSPQFSQDQLYTWAPVSQPPLSLEHFEGRLPGHIKSLWPPARAENDDRPGLKYTEAEHQAVVLGLKKQQQEEIQEIQEESVLNTVRLKQEHVTVIQQLEQTIEDLRSKIAELEKQQHPLQDHDVSTQEQECGEDESFLPDVCHVDLQTETCALLALEAKSVQTSPTNESFTFKVPSSEQSSSEQPLPTPSEPSLGAVTESQPAGTGSPKSGQFVCTCHQQQWPPPPPPPPLPGLSVLPLAPPLPAVSLPPPPPPLPPLSEPSVPQTATTLPPAPPPPPPLPGQTLHPPPPPPPLPGSVVPSPPPPPPLPGQAAMPPPPPPPPLPGQAAMPPPPPPPPLPGMGAPPPPPPLPGMGVPPPPPPLPGTGAPPPPPPLPGTGAPPPPPPPPPGLTGPPAPPLLPGASGLPLPSNFGSLPPPLPFGLYALAAAQEKVPRKGLVEPPHPMKPLYWTRIQLHARKDSNPLVWEKIEEPSVDFEEFVELFSKTAVKEKKKPLSDTITRTKTKQVVKLLNNKRSQAVGILMSSLHLDMKDIQHAILNLDNTVVDLETLQALYENRAQADEVEKIDKHIKSTKEKEGAKPLDKPEQFLFQLSQIPEFSGRVFCILFQSTFSECISSVLRKLEILQRVCKTLQSGSGVMRVLGLILAFGNFMNGGNRTRGQADGFALDILPKLKDVKSSDNTRSLLSYIVAYHLRHFDEDAGRETCVYPLPEPHDLFQASQMKFEDFTKDLLKLRKDLRACTAEVEKVCSVSTEDHLQPFKDKMEEFVCRAKQELEAQESQLKETHKTFLELTVFFSVKPKSGEKEVSPNTFFSVWHEFSTDFKDLWKKENKLILQERLKAAEECFRQAKEKATYSVKPKHASGIKAKLGMKI</sequence>
<dbReference type="InterPro" id="IPR042201">
    <property type="entry name" value="FH2_Formin_sf"/>
</dbReference>
<evidence type="ECO:0000313" key="9">
    <source>
        <dbReference type="RefSeq" id="XP_017339827.2"/>
    </source>
</evidence>
<evidence type="ECO:0000256" key="6">
    <source>
        <dbReference type="SAM" id="MobiDB-lite"/>
    </source>
</evidence>
<dbReference type="InterPro" id="IPR015425">
    <property type="entry name" value="FH2_Formin"/>
</dbReference>